<accession>A0AAE0KNW9</accession>
<dbReference type="EMBL" id="LGRX02022710">
    <property type="protein sequence ID" value="KAK3255347.1"/>
    <property type="molecule type" value="Genomic_DNA"/>
</dbReference>
<proteinExistence type="predicted"/>
<dbReference type="AlphaFoldDB" id="A0AAE0KNW9"/>
<keyword evidence="2" id="KW-1185">Reference proteome</keyword>
<organism evidence="1 2">
    <name type="scientific">Cymbomonas tetramitiformis</name>
    <dbReference type="NCBI Taxonomy" id="36881"/>
    <lineage>
        <taxon>Eukaryota</taxon>
        <taxon>Viridiplantae</taxon>
        <taxon>Chlorophyta</taxon>
        <taxon>Pyramimonadophyceae</taxon>
        <taxon>Pyramimonadales</taxon>
        <taxon>Pyramimonadaceae</taxon>
        <taxon>Cymbomonas</taxon>
    </lineage>
</organism>
<dbReference type="InterPro" id="IPR011990">
    <property type="entry name" value="TPR-like_helical_dom_sf"/>
</dbReference>
<protein>
    <submittedName>
        <fullName evidence="1">Uncharacterized protein</fullName>
    </submittedName>
</protein>
<evidence type="ECO:0000313" key="2">
    <source>
        <dbReference type="Proteomes" id="UP001190700"/>
    </source>
</evidence>
<evidence type="ECO:0000313" key="1">
    <source>
        <dbReference type="EMBL" id="KAK3255347.1"/>
    </source>
</evidence>
<reference evidence="1 2" key="1">
    <citation type="journal article" date="2015" name="Genome Biol. Evol.">
        <title>Comparative Genomics of a Bacterivorous Green Alga Reveals Evolutionary Causalities and Consequences of Phago-Mixotrophic Mode of Nutrition.</title>
        <authorList>
            <person name="Burns J.A."/>
            <person name="Paasch A."/>
            <person name="Narechania A."/>
            <person name="Kim E."/>
        </authorList>
    </citation>
    <scope>NUCLEOTIDE SEQUENCE [LARGE SCALE GENOMIC DNA]</scope>
    <source>
        <strain evidence="1 2">PLY_AMNH</strain>
    </source>
</reference>
<dbReference type="Proteomes" id="UP001190700">
    <property type="component" value="Unassembled WGS sequence"/>
</dbReference>
<name>A0AAE0KNW9_9CHLO</name>
<comment type="caution">
    <text evidence="1">The sequence shown here is derived from an EMBL/GenBank/DDBJ whole genome shotgun (WGS) entry which is preliminary data.</text>
</comment>
<sequence length="304" mass="32313">MPAILYYKQGISLAESNPQHSAVAQCRLARALRLNGEAAAALEVAKAAQDAHCSAFGHFECALASEALGDLPGALSEYEAAQEGGHLMSLITADGPKAVQRRAGLSWSRLASAAQHLQEGNAKQALGLLEALMKQSADNMQAQSDVMEAAIVYRACARYLQYELEGAARDFSQAHSSHSSAANFNLQAIQAFLRERDDPGVALSLSGRLLEQLARQVLTELAACVFICKYANPGGPVPHRACHHVPPESAVCPEATTPRLHRVPLGSLPSRALGGPLFHTALPSCAPEALFHTALPSHTVYILN</sequence>
<dbReference type="Gene3D" id="1.25.40.10">
    <property type="entry name" value="Tetratricopeptide repeat domain"/>
    <property type="match status" value="1"/>
</dbReference>
<gene>
    <name evidence="1" type="ORF">CYMTET_35469</name>
</gene>